<dbReference type="PANTHER" id="PTHR45626">
    <property type="entry name" value="TRANSCRIPTION TERMINATION FACTOR 2-RELATED"/>
    <property type="match status" value="1"/>
</dbReference>
<evidence type="ECO:0000313" key="5">
    <source>
        <dbReference type="Proteomes" id="UP000037035"/>
    </source>
</evidence>
<reference evidence="4 5" key="1">
    <citation type="submission" date="2015-08" db="EMBL/GenBank/DDBJ databases">
        <title>Next Generation Sequencing and Analysis of the Genome of Puccinia sorghi L Schw, the Causal Agent of Maize Common Rust.</title>
        <authorList>
            <person name="Rochi L."/>
            <person name="Burguener G."/>
            <person name="Darino M."/>
            <person name="Turjanski A."/>
            <person name="Kreff E."/>
            <person name="Dieguez M.J."/>
            <person name="Sacco F."/>
        </authorList>
    </citation>
    <scope>NUCLEOTIDE SEQUENCE [LARGE SCALE GENOMIC DNA]</scope>
    <source>
        <strain evidence="4 5">RO10H11247</strain>
    </source>
</reference>
<dbReference type="STRING" id="27349.A0A0L6V2E5"/>
<dbReference type="GO" id="GO:0005524">
    <property type="term" value="F:ATP binding"/>
    <property type="evidence" value="ECO:0007669"/>
    <property type="project" value="UniProtKB-KW"/>
</dbReference>
<dbReference type="AlphaFoldDB" id="A0A0L6V2E5"/>
<dbReference type="VEuPathDB" id="FungiDB:VP01_2975g2"/>
<dbReference type="InterPro" id="IPR050628">
    <property type="entry name" value="SNF2_RAD54_helicase_TF"/>
</dbReference>
<dbReference type="GO" id="GO:0005634">
    <property type="term" value="C:nucleus"/>
    <property type="evidence" value="ECO:0007669"/>
    <property type="project" value="TreeGrafter"/>
</dbReference>
<keyword evidence="2" id="KW-0378">Hydrolase</keyword>
<dbReference type="EMBL" id="LAVV01007918">
    <property type="protein sequence ID" value="KNZ54330.1"/>
    <property type="molecule type" value="Genomic_DNA"/>
</dbReference>
<dbReference type="GO" id="GO:0008094">
    <property type="term" value="F:ATP-dependent activity, acting on DNA"/>
    <property type="evidence" value="ECO:0007669"/>
    <property type="project" value="TreeGrafter"/>
</dbReference>
<keyword evidence="3" id="KW-0067">ATP-binding</keyword>
<keyword evidence="5" id="KW-1185">Reference proteome</keyword>
<keyword evidence="1" id="KW-0547">Nucleotide-binding</keyword>
<comment type="caution">
    <text evidence="4">The sequence shown here is derived from an EMBL/GenBank/DDBJ whole genome shotgun (WGS) entry which is preliminary data.</text>
</comment>
<sequence>MCTCGVLQGVTFQEAQVSLTLIWNYDPNVFYNIPQMTRRQHQPSSINGENFFHSSLGKSQATLKHHQCQALQFLLNNGCPNNNKLHDFWMHHDNNWIRETCDQSNLSPEDSQTALCWGSMLADGMGLGKTLTTLMFLLGTSHMARDFHRRNLSNPPVNGRKSRHTSHQGLSHITVWNTNGGIAGCKHGTVKEIQIWPWNQDWIWRQHLIPGMNVGDRHAVQTLNHMMEIVCLRRTKQAILNLPKKVKKAIIVYMAEHWEEYSKELHEKFIHHFGRLWMEGKPWNPTEFFKKLTRIPQYYFNHPMFAREVIPNNGLLNGDQSTRTQPKAVIFSSYVQFLEIRIVKALQQNNLDSLTDGWIL</sequence>
<name>A0A0L6V2E5_9BASI</name>
<dbReference type="Proteomes" id="UP000037035">
    <property type="component" value="Unassembled WGS sequence"/>
</dbReference>
<accession>A0A0L6V2E5</accession>
<dbReference type="PANTHER" id="PTHR45626:SF22">
    <property type="entry name" value="DNA REPAIR PROTEIN RAD5"/>
    <property type="match status" value="1"/>
</dbReference>
<evidence type="ECO:0000313" key="4">
    <source>
        <dbReference type="EMBL" id="KNZ54330.1"/>
    </source>
</evidence>
<gene>
    <name evidence="4" type="ORF">VP01_2975g2</name>
</gene>
<evidence type="ECO:0000256" key="2">
    <source>
        <dbReference type="ARBA" id="ARBA00022801"/>
    </source>
</evidence>
<dbReference type="GO" id="GO:0016787">
    <property type="term" value="F:hydrolase activity"/>
    <property type="evidence" value="ECO:0007669"/>
    <property type="project" value="UniProtKB-KW"/>
</dbReference>
<evidence type="ECO:0000256" key="3">
    <source>
        <dbReference type="ARBA" id="ARBA00022840"/>
    </source>
</evidence>
<organism evidence="4 5">
    <name type="scientific">Puccinia sorghi</name>
    <dbReference type="NCBI Taxonomy" id="27349"/>
    <lineage>
        <taxon>Eukaryota</taxon>
        <taxon>Fungi</taxon>
        <taxon>Dikarya</taxon>
        <taxon>Basidiomycota</taxon>
        <taxon>Pucciniomycotina</taxon>
        <taxon>Pucciniomycetes</taxon>
        <taxon>Pucciniales</taxon>
        <taxon>Pucciniaceae</taxon>
        <taxon>Puccinia</taxon>
    </lineage>
</organism>
<evidence type="ECO:0008006" key="6">
    <source>
        <dbReference type="Google" id="ProtNLM"/>
    </source>
</evidence>
<evidence type="ECO:0000256" key="1">
    <source>
        <dbReference type="ARBA" id="ARBA00022741"/>
    </source>
</evidence>
<protein>
    <recommendedName>
        <fullName evidence="6">SNF2 N-terminal domain-containing protein</fullName>
    </recommendedName>
</protein>
<proteinExistence type="predicted"/>
<dbReference type="GO" id="GO:0006281">
    <property type="term" value="P:DNA repair"/>
    <property type="evidence" value="ECO:0007669"/>
    <property type="project" value="TreeGrafter"/>
</dbReference>